<dbReference type="Pfam" id="PF00300">
    <property type="entry name" value="His_Phos_1"/>
    <property type="match status" value="1"/>
</dbReference>
<dbReference type="SUPFAM" id="SSF53254">
    <property type="entry name" value="Phosphoglycerate mutase-like"/>
    <property type="match status" value="1"/>
</dbReference>
<accession>A0ABV8LPC4</accession>
<dbReference type="Proteomes" id="UP001595816">
    <property type="component" value="Unassembled WGS sequence"/>
</dbReference>
<dbReference type="SMART" id="SM00855">
    <property type="entry name" value="PGAM"/>
    <property type="match status" value="1"/>
</dbReference>
<dbReference type="PANTHER" id="PTHR47623:SF1">
    <property type="entry name" value="OS09G0287300 PROTEIN"/>
    <property type="match status" value="1"/>
</dbReference>
<organism evidence="1 2">
    <name type="scientific">Hamadaea flava</name>
    <dbReference type="NCBI Taxonomy" id="1742688"/>
    <lineage>
        <taxon>Bacteria</taxon>
        <taxon>Bacillati</taxon>
        <taxon>Actinomycetota</taxon>
        <taxon>Actinomycetes</taxon>
        <taxon>Micromonosporales</taxon>
        <taxon>Micromonosporaceae</taxon>
        <taxon>Hamadaea</taxon>
    </lineage>
</organism>
<name>A0ABV8LPC4_9ACTN</name>
<dbReference type="CDD" id="cd07067">
    <property type="entry name" value="HP_PGM_like"/>
    <property type="match status" value="1"/>
</dbReference>
<dbReference type="Gene3D" id="3.40.50.1240">
    <property type="entry name" value="Phosphoglycerate mutase-like"/>
    <property type="match status" value="1"/>
</dbReference>
<keyword evidence="2" id="KW-1185">Reference proteome</keyword>
<reference evidence="2" key="1">
    <citation type="journal article" date="2019" name="Int. J. Syst. Evol. Microbiol.">
        <title>The Global Catalogue of Microorganisms (GCM) 10K type strain sequencing project: providing services to taxonomists for standard genome sequencing and annotation.</title>
        <authorList>
            <consortium name="The Broad Institute Genomics Platform"/>
            <consortium name="The Broad Institute Genome Sequencing Center for Infectious Disease"/>
            <person name="Wu L."/>
            <person name="Ma J."/>
        </authorList>
    </citation>
    <scope>NUCLEOTIDE SEQUENCE [LARGE SCALE GENOMIC DNA]</scope>
    <source>
        <strain evidence="2">CGMCC 4.7289</strain>
    </source>
</reference>
<sequence>MTARTLVLLRHAKADRPSGIADTDRPLTDRGHADAAAAGAWLLASGHVPDLVLCSPARRTRQTWHSVAIALGGAGSPKVQYERELYDGELAEALDLIAAAAKESAAEASAGKSHTILLIGHNPTISQLSAALDQAGQADSDGLRTSGIAVHELPDEWHAGTVAPLRATHTARAD</sequence>
<comment type="caution">
    <text evidence="1">The sequence shown here is derived from an EMBL/GenBank/DDBJ whole genome shotgun (WGS) entry which is preliminary data.</text>
</comment>
<proteinExistence type="predicted"/>
<gene>
    <name evidence="1" type="ORF">ACFOZ4_13665</name>
</gene>
<dbReference type="InterPro" id="IPR013078">
    <property type="entry name" value="His_Pase_superF_clade-1"/>
</dbReference>
<dbReference type="EMBL" id="JBHSAY010000006">
    <property type="protein sequence ID" value="MFC4131654.1"/>
    <property type="molecule type" value="Genomic_DNA"/>
</dbReference>
<protein>
    <submittedName>
        <fullName evidence="1">SixA phosphatase family protein</fullName>
    </submittedName>
</protein>
<evidence type="ECO:0000313" key="2">
    <source>
        <dbReference type="Proteomes" id="UP001595816"/>
    </source>
</evidence>
<dbReference type="InterPro" id="IPR029033">
    <property type="entry name" value="His_PPase_superfam"/>
</dbReference>
<dbReference type="PANTHER" id="PTHR47623">
    <property type="entry name" value="OS09G0287300 PROTEIN"/>
    <property type="match status" value="1"/>
</dbReference>
<dbReference type="RefSeq" id="WP_253755367.1">
    <property type="nucleotide sequence ID" value="NZ_JAMZDZ010000001.1"/>
</dbReference>
<evidence type="ECO:0000313" key="1">
    <source>
        <dbReference type="EMBL" id="MFC4131654.1"/>
    </source>
</evidence>